<dbReference type="OrthoDB" id="512473at2759"/>
<dbReference type="Proteomes" id="UP000276776">
    <property type="component" value="Unassembled WGS sequence"/>
</dbReference>
<name>A0A0N5DBK0_THECL</name>
<keyword evidence="2" id="KW-1185">Reference proteome</keyword>
<protein>
    <submittedName>
        <fullName evidence="1 3">Uncharacterized protein</fullName>
    </submittedName>
</protein>
<dbReference type="AlphaFoldDB" id="A0A0N5DBK0"/>
<organism evidence="3">
    <name type="scientific">Thelazia callipaeda</name>
    <name type="common">Oriental eyeworm</name>
    <name type="synonym">Parasitic nematode</name>
    <dbReference type="NCBI Taxonomy" id="103827"/>
    <lineage>
        <taxon>Eukaryota</taxon>
        <taxon>Metazoa</taxon>
        <taxon>Ecdysozoa</taxon>
        <taxon>Nematoda</taxon>
        <taxon>Chromadorea</taxon>
        <taxon>Rhabditida</taxon>
        <taxon>Spirurina</taxon>
        <taxon>Spiruromorpha</taxon>
        <taxon>Thelazioidea</taxon>
        <taxon>Thelaziidae</taxon>
        <taxon>Thelazia</taxon>
    </lineage>
</organism>
<sequence>MNYLKLLCAIEEELFPYFEHQISTERTSNMIEFTEIDKLVLAKPKETYEELKKIYDSNEQLRNNINLLWRLGRACFLWANSLQKKDPRKKSLIHEGLILVIVFFIK</sequence>
<evidence type="ECO:0000313" key="1">
    <source>
        <dbReference type="EMBL" id="VDN08253.1"/>
    </source>
</evidence>
<dbReference type="EMBL" id="UYYF01005170">
    <property type="protein sequence ID" value="VDN08253.1"/>
    <property type="molecule type" value="Genomic_DNA"/>
</dbReference>
<reference evidence="3" key="1">
    <citation type="submission" date="2017-02" db="UniProtKB">
        <authorList>
            <consortium name="WormBaseParasite"/>
        </authorList>
    </citation>
    <scope>IDENTIFICATION</scope>
</reference>
<reference evidence="1 2" key="2">
    <citation type="submission" date="2018-11" db="EMBL/GenBank/DDBJ databases">
        <authorList>
            <consortium name="Pathogen Informatics"/>
        </authorList>
    </citation>
    <scope>NUCLEOTIDE SEQUENCE [LARGE SCALE GENOMIC DNA]</scope>
</reference>
<dbReference type="STRING" id="103827.A0A0N5DBK0"/>
<proteinExistence type="predicted"/>
<evidence type="ECO:0000313" key="2">
    <source>
        <dbReference type="Proteomes" id="UP000276776"/>
    </source>
</evidence>
<evidence type="ECO:0000313" key="3">
    <source>
        <dbReference type="WBParaSite" id="TCLT_0001056201-mRNA-1"/>
    </source>
</evidence>
<dbReference type="WBParaSite" id="TCLT_0001056201-mRNA-1">
    <property type="protein sequence ID" value="TCLT_0001056201-mRNA-1"/>
    <property type="gene ID" value="TCLT_0001056201"/>
</dbReference>
<gene>
    <name evidence="1" type="ORF">TCLT_LOCUS10551</name>
</gene>
<accession>A0A0N5DBK0</accession>